<evidence type="ECO:0000313" key="1">
    <source>
        <dbReference type="EMBL" id="ORB47937.1"/>
    </source>
</evidence>
<dbReference type="EMBL" id="MVII01000053">
    <property type="protein sequence ID" value="ORB47937.1"/>
    <property type="molecule type" value="Genomic_DNA"/>
</dbReference>
<comment type="caution">
    <text evidence="1">The sequence shown here is derived from an EMBL/GenBank/DDBJ whole genome shotgun (WGS) entry which is preliminary data.</text>
</comment>
<sequence>MNERAQFLVKYLGEQHGLCVTEDIAREDISTQVDRVGERMRIGRQAAKYYVTEDYLRKLGDHIAKAIREAQAADPRRGLRVVPPAD</sequence>
<organism evidence="1 2">
    <name type="scientific">Mycobacteroides saopaulense</name>
    <dbReference type="NCBI Taxonomy" id="1578165"/>
    <lineage>
        <taxon>Bacteria</taxon>
        <taxon>Bacillati</taxon>
        <taxon>Actinomycetota</taxon>
        <taxon>Actinomycetes</taxon>
        <taxon>Mycobacteriales</taxon>
        <taxon>Mycobacteriaceae</taxon>
        <taxon>Mycobacteroides</taxon>
    </lineage>
</organism>
<name>A0A1X0IJW2_9MYCO</name>
<dbReference type="AlphaFoldDB" id="A0A1X0IJW2"/>
<accession>A0A1X0IJW2</accession>
<protein>
    <submittedName>
        <fullName evidence="1">Uncharacterized protein</fullName>
    </submittedName>
</protein>
<evidence type="ECO:0000313" key="2">
    <source>
        <dbReference type="Proteomes" id="UP000192434"/>
    </source>
</evidence>
<reference evidence="1 2" key="1">
    <citation type="submission" date="2016-12" db="EMBL/GenBank/DDBJ databases">
        <title>The new phylogeny of genus Mycobacterium.</title>
        <authorList>
            <person name="Tortoli E."/>
            <person name="Trovato A."/>
            <person name="Cirillo D.M."/>
        </authorList>
    </citation>
    <scope>NUCLEOTIDE SEQUENCE [LARGE SCALE GENOMIC DNA]</scope>
    <source>
        <strain evidence="1 2">CCUG 66554</strain>
    </source>
</reference>
<proteinExistence type="predicted"/>
<gene>
    <name evidence="1" type="ORF">BST43_25435</name>
</gene>
<dbReference type="OrthoDB" id="4731290at2"/>
<dbReference type="Proteomes" id="UP000192434">
    <property type="component" value="Unassembled WGS sequence"/>
</dbReference>